<gene>
    <name evidence="4" type="ORF">CAPTEDRAFT_225138</name>
</gene>
<feature type="compositionally biased region" description="Pro residues" evidence="1">
    <location>
        <begin position="467"/>
        <end position="476"/>
    </location>
</feature>
<dbReference type="PROSITE" id="PS50003">
    <property type="entry name" value="PH_DOMAIN"/>
    <property type="match status" value="1"/>
</dbReference>
<feature type="compositionally biased region" description="Basic residues" evidence="1">
    <location>
        <begin position="451"/>
        <end position="464"/>
    </location>
</feature>
<feature type="domain" description="EF-hand" evidence="3">
    <location>
        <begin position="870"/>
        <end position="905"/>
    </location>
</feature>
<dbReference type="PANTHER" id="PTHR35538:SF6">
    <property type="entry name" value="EF-HAND DOMAIN-CONTAINING PROTEIN"/>
    <property type="match status" value="1"/>
</dbReference>
<dbReference type="PRINTS" id="PR01217">
    <property type="entry name" value="PRICHEXTENSN"/>
</dbReference>
<evidence type="ECO:0000313" key="5">
    <source>
        <dbReference type="EnsemblMetazoa" id="CapteP225138"/>
    </source>
</evidence>
<evidence type="ECO:0000259" key="3">
    <source>
        <dbReference type="PROSITE" id="PS50222"/>
    </source>
</evidence>
<organism evidence="4">
    <name type="scientific">Capitella teleta</name>
    <name type="common">Polychaete worm</name>
    <dbReference type="NCBI Taxonomy" id="283909"/>
    <lineage>
        <taxon>Eukaryota</taxon>
        <taxon>Metazoa</taxon>
        <taxon>Spiralia</taxon>
        <taxon>Lophotrochozoa</taxon>
        <taxon>Annelida</taxon>
        <taxon>Polychaeta</taxon>
        <taxon>Sedentaria</taxon>
        <taxon>Scolecida</taxon>
        <taxon>Capitellidae</taxon>
        <taxon>Capitella</taxon>
    </lineage>
</organism>
<dbReference type="Proteomes" id="UP000014760">
    <property type="component" value="Unassembled WGS sequence"/>
</dbReference>
<reference evidence="5" key="3">
    <citation type="submission" date="2015-06" db="UniProtKB">
        <authorList>
            <consortium name="EnsemblMetazoa"/>
        </authorList>
    </citation>
    <scope>IDENTIFICATION</scope>
</reference>
<reference evidence="6" key="1">
    <citation type="submission" date="2012-12" db="EMBL/GenBank/DDBJ databases">
        <authorList>
            <person name="Hellsten U."/>
            <person name="Grimwood J."/>
            <person name="Chapman J.A."/>
            <person name="Shapiro H."/>
            <person name="Aerts A."/>
            <person name="Otillar R.P."/>
            <person name="Terry A.Y."/>
            <person name="Boore J.L."/>
            <person name="Simakov O."/>
            <person name="Marletaz F."/>
            <person name="Cho S.-J."/>
            <person name="Edsinger-Gonzales E."/>
            <person name="Havlak P."/>
            <person name="Kuo D.-H."/>
            <person name="Larsson T."/>
            <person name="Lv J."/>
            <person name="Arendt D."/>
            <person name="Savage R."/>
            <person name="Osoegawa K."/>
            <person name="de Jong P."/>
            <person name="Lindberg D.R."/>
            <person name="Seaver E.C."/>
            <person name="Weisblat D.A."/>
            <person name="Putnam N.H."/>
            <person name="Grigoriev I.V."/>
            <person name="Rokhsar D.S."/>
        </authorList>
    </citation>
    <scope>NUCLEOTIDE SEQUENCE</scope>
    <source>
        <strain evidence="6">I ESC-2004</strain>
    </source>
</reference>
<dbReference type="STRING" id="283909.R7TZK8"/>
<evidence type="ECO:0000259" key="2">
    <source>
        <dbReference type="PROSITE" id="PS50003"/>
    </source>
</evidence>
<feature type="region of interest" description="Disordered" evidence="1">
    <location>
        <begin position="260"/>
        <end position="280"/>
    </location>
</feature>
<dbReference type="EMBL" id="KB308725">
    <property type="protein sequence ID" value="ELT96811.1"/>
    <property type="molecule type" value="Genomic_DNA"/>
</dbReference>
<feature type="domain" description="PH" evidence="2">
    <location>
        <begin position="839"/>
        <end position="959"/>
    </location>
</feature>
<dbReference type="InterPro" id="IPR001849">
    <property type="entry name" value="PH_domain"/>
</dbReference>
<proteinExistence type="predicted"/>
<dbReference type="OrthoDB" id="2121618at2759"/>
<feature type="compositionally biased region" description="Basic and acidic residues" evidence="1">
    <location>
        <begin position="626"/>
        <end position="642"/>
    </location>
</feature>
<dbReference type="PANTHER" id="PTHR35538">
    <property type="entry name" value="LIG_CHAN-GLU_BD DOMAIN-CONTAINING PROTEIN"/>
    <property type="match status" value="1"/>
</dbReference>
<dbReference type="EMBL" id="AMQN01002239">
    <property type="status" value="NOT_ANNOTATED_CDS"/>
    <property type="molecule type" value="Genomic_DNA"/>
</dbReference>
<feature type="compositionally biased region" description="Pro residues" evidence="1">
    <location>
        <begin position="495"/>
        <end position="560"/>
    </location>
</feature>
<sequence length="1047" mass="117767">MATLPTLCEVTYGQQWQGSSVSRLSEPSIETAFRLPSRTGASSGYGDDHERHTVGCRTPGLPRYTVCMTQQPSTRAKTVLDNPGLPSYWNEDIMVEATGFYPQPIPFALNRRGSQKRNPRAKTAPCLFVLDQESTGNLDPLQCHCNADDHQRTQEKLRWEPALNAWVEDAQRRPVVDSSNSDSIKYLVNRGRPSCETVNMLRKGYSDFCVCHCPLCEGLYQYFYPELTFASNSDSRQAEKTFLKQRTLYFGTGSGLHRSKTEVPVPNTAGRNTSTAKTRLKPLPSGGLLVEGVGFDLPIVAWEDRLREGFGNSYGQNGTQGCHLEALGRGLEKYRNGLLMLMRELNDAGGCSRDEKSQQFSYETFVNTVTLNDRAHGHCAESIERGPLGVIPCPRCLTRMGRSDVALASMAKRKLIEDAAEKWRLKVETMKEKKKRDQKTLPSPTPVKPKPSPHKKRFSPRKTFPRQPSPPPPRESPPPKEEELPPIAERIIPASPSPPPQPPSLPPLSPSPPPRDPTPRIPSPSPPPTPPPLKEPTPIPPPSSPTPSPNPTPPKTPTPEPPEEPVHEEPETEEQMEVVMREPTPEPIIAIEVEEPRPVIIKPEPPILPPISSPPPSSSPSLTELTPRRELPPLRISLENKKKPLTVAAPPPSPKKKRKKGKDKMSEPSVEDPVVSLEIFEENAGKSDRDSPISDTGEDRLRRIRWRADRTRDEESSEPEAATTPPGLPDAPQVSRKSMDDWIYENANYSTTLPETRVPSPSPLPSIMSMSPLPSLTSSPSRLTPMERRNSLKKLPDWANRRWGLKKKAFDWEDERRREMMAEERKLKAQQMLDKLKGRRLHDGQLVDEEQGPSVTDYGWLAKYCILKKDQLNLYKHAFEAVDEDKSGRLNSIDTMVALRATNTNLSDCEEEYMYRMLDLIGYKISDGSDFKLFAILVALSIKITSLDSWMRSLLRKIDLRQLSHRVFKCKDLWECNVDEDTRTMSIDQLCVELRAGGVSYQHELEVRDILGPKLALDLLDFITYIPLFIMIHQSVVLNPLDDSRDK</sequence>
<feature type="region of interest" description="Disordered" evidence="1">
    <location>
        <begin position="428"/>
        <end position="739"/>
    </location>
</feature>
<evidence type="ECO:0008006" key="7">
    <source>
        <dbReference type="Google" id="ProtNLM"/>
    </source>
</evidence>
<dbReference type="EnsemblMetazoa" id="CapteT225138">
    <property type="protein sequence ID" value="CapteP225138"/>
    <property type="gene ID" value="CapteG225138"/>
</dbReference>
<protein>
    <recommendedName>
        <fullName evidence="7">EF-hand domain-containing protein</fullName>
    </recommendedName>
</protein>
<keyword evidence="6" id="KW-1185">Reference proteome</keyword>
<feature type="compositionally biased region" description="Pro residues" evidence="1">
    <location>
        <begin position="603"/>
        <end position="618"/>
    </location>
</feature>
<dbReference type="AlphaFoldDB" id="R7TZK8"/>
<evidence type="ECO:0000256" key="1">
    <source>
        <dbReference type="SAM" id="MobiDB-lite"/>
    </source>
</evidence>
<dbReference type="InterPro" id="IPR011992">
    <property type="entry name" value="EF-hand-dom_pair"/>
</dbReference>
<dbReference type="OMA" id="AWGPDTQ"/>
<dbReference type="SUPFAM" id="SSF47473">
    <property type="entry name" value="EF-hand"/>
    <property type="match status" value="1"/>
</dbReference>
<name>R7TZK8_CAPTE</name>
<dbReference type="GO" id="GO:0005509">
    <property type="term" value="F:calcium ion binding"/>
    <property type="evidence" value="ECO:0007669"/>
    <property type="project" value="InterPro"/>
</dbReference>
<dbReference type="PROSITE" id="PS50222">
    <property type="entry name" value="EF_HAND_2"/>
    <property type="match status" value="1"/>
</dbReference>
<accession>R7TZK8</accession>
<reference evidence="4 6" key="2">
    <citation type="journal article" date="2013" name="Nature">
        <title>Insights into bilaterian evolution from three spiralian genomes.</title>
        <authorList>
            <person name="Simakov O."/>
            <person name="Marletaz F."/>
            <person name="Cho S.J."/>
            <person name="Edsinger-Gonzales E."/>
            <person name="Havlak P."/>
            <person name="Hellsten U."/>
            <person name="Kuo D.H."/>
            <person name="Larsson T."/>
            <person name="Lv J."/>
            <person name="Arendt D."/>
            <person name="Savage R."/>
            <person name="Osoegawa K."/>
            <person name="de Jong P."/>
            <person name="Grimwood J."/>
            <person name="Chapman J.A."/>
            <person name="Shapiro H."/>
            <person name="Aerts A."/>
            <person name="Otillar R.P."/>
            <person name="Terry A.Y."/>
            <person name="Boore J.L."/>
            <person name="Grigoriev I.V."/>
            <person name="Lindberg D.R."/>
            <person name="Seaver E.C."/>
            <person name="Weisblat D.A."/>
            <person name="Putnam N.H."/>
            <person name="Rokhsar D.S."/>
        </authorList>
    </citation>
    <scope>NUCLEOTIDE SEQUENCE</scope>
    <source>
        <strain evidence="4 6">I ESC-2004</strain>
    </source>
</reference>
<feature type="compositionally biased region" description="Basic and acidic residues" evidence="1">
    <location>
        <begin position="683"/>
        <end position="714"/>
    </location>
</feature>
<dbReference type="InterPro" id="IPR002048">
    <property type="entry name" value="EF_hand_dom"/>
</dbReference>
<dbReference type="HOGENOM" id="CLU_291556_0_0_1"/>
<evidence type="ECO:0000313" key="4">
    <source>
        <dbReference type="EMBL" id="ELT96811.1"/>
    </source>
</evidence>
<feature type="compositionally biased region" description="Low complexity" evidence="1">
    <location>
        <begin position="485"/>
        <end position="494"/>
    </location>
</feature>
<evidence type="ECO:0000313" key="6">
    <source>
        <dbReference type="Proteomes" id="UP000014760"/>
    </source>
</evidence>